<name>A0ABS4QE96_9NOCA</name>
<feature type="DNA-binding region" description="H-T-H motif" evidence="2">
    <location>
        <begin position="31"/>
        <end position="50"/>
    </location>
</feature>
<evidence type="ECO:0000256" key="1">
    <source>
        <dbReference type="ARBA" id="ARBA00023125"/>
    </source>
</evidence>
<dbReference type="PANTHER" id="PTHR30055:SF226">
    <property type="entry name" value="HTH-TYPE TRANSCRIPTIONAL REGULATOR PKSA"/>
    <property type="match status" value="1"/>
</dbReference>
<sequence>MPKIVDKVARREEILDAAVKVFARKGFAASRIEDVAVQAGIAKGSVYLYFDSRSALLSGVFESYATKSARVLAELGGGAPLERLTRLVRAAIEMLAAHPDHARVLLDVWASNPPIDMAAMYREYRGAIAGLLAEAAAEGALRPGIGAEHAVVIVGAIEGCLVQALVDRELPLRELAEPVIQICVEGIRR</sequence>
<dbReference type="InterPro" id="IPR050109">
    <property type="entry name" value="HTH-type_TetR-like_transc_reg"/>
</dbReference>
<evidence type="ECO:0000313" key="5">
    <source>
        <dbReference type="Proteomes" id="UP001519325"/>
    </source>
</evidence>
<dbReference type="InterPro" id="IPR041490">
    <property type="entry name" value="KstR2_TetR_C"/>
</dbReference>
<dbReference type="InterPro" id="IPR001647">
    <property type="entry name" value="HTH_TetR"/>
</dbReference>
<dbReference type="PANTHER" id="PTHR30055">
    <property type="entry name" value="HTH-TYPE TRANSCRIPTIONAL REGULATOR RUTR"/>
    <property type="match status" value="1"/>
</dbReference>
<comment type="caution">
    <text evidence="4">The sequence shown here is derived from an EMBL/GenBank/DDBJ whole genome shotgun (WGS) entry which is preliminary data.</text>
</comment>
<dbReference type="Proteomes" id="UP001519325">
    <property type="component" value="Unassembled WGS sequence"/>
</dbReference>
<dbReference type="Pfam" id="PF00440">
    <property type="entry name" value="TetR_N"/>
    <property type="match status" value="1"/>
</dbReference>
<dbReference type="InterPro" id="IPR009057">
    <property type="entry name" value="Homeodomain-like_sf"/>
</dbReference>
<dbReference type="SUPFAM" id="SSF48498">
    <property type="entry name" value="Tetracyclin repressor-like, C-terminal domain"/>
    <property type="match status" value="1"/>
</dbReference>
<dbReference type="EMBL" id="JAGGMR010000001">
    <property type="protein sequence ID" value="MBP2190021.1"/>
    <property type="molecule type" value="Genomic_DNA"/>
</dbReference>
<keyword evidence="1 2" id="KW-0238">DNA-binding</keyword>
<dbReference type="PROSITE" id="PS50977">
    <property type="entry name" value="HTH_TETR_2"/>
    <property type="match status" value="1"/>
</dbReference>
<dbReference type="Pfam" id="PF17932">
    <property type="entry name" value="TetR_C_24"/>
    <property type="match status" value="1"/>
</dbReference>
<accession>A0ABS4QE96</accession>
<evidence type="ECO:0000256" key="2">
    <source>
        <dbReference type="PROSITE-ProRule" id="PRU00335"/>
    </source>
</evidence>
<dbReference type="InterPro" id="IPR036271">
    <property type="entry name" value="Tet_transcr_reg_TetR-rel_C_sf"/>
</dbReference>
<gene>
    <name evidence="4" type="ORF">BJ987_002922</name>
</gene>
<protein>
    <submittedName>
        <fullName evidence="4">TetR/AcrR family fatty acid metabolism transcriptional regulator</fullName>
    </submittedName>
</protein>
<proteinExistence type="predicted"/>
<dbReference type="PRINTS" id="PR00455">
    <property type="entry name" value="HTHTETR"/>
</dbReference>
<feature type="domain" description="HTH tetR-type" evidence="3">
    <location>
        <begin position="8"/>
        <end position="68"/>
    </location>
</feature>
<organism evidence="4 5">
    <name type="scientific">Nocardia goodfellowii</name>
    <dbReference type="NCBI Taxonomy" id="882446"/>
    <lineage>
        <taxon>Bacteria</taxon>
        <taxon>Bacillati</taxon>
        <taxon>Actinomycetota</taxon>
        <taxon>Actinomycetes</taxon>
        <taxon>Mycobacteriales</taxon>
        <taxon>Nocardiaceae</taxon>
        <taxon>Nocardia</taxon>
    </lineage>
</organism>
<evidence type="ECO:0000259" key="3">
    <source>
        <dbReference type="PROSITE" id="PS50977"/>
    </source>
</evidence>
<reference evidence="4 5" key="1">
    <citation type="submission" date="2021-03" db="EMBL/GenBank/DDBJ databases">
        <title>Sequencing the genomes of 1000 actinobacteria strains.</title>
        <authorList>
            <person name="Klenk H.-P."/>
        </authorList>
    </citation>
    <scope>NUCLEOTIDE SEQUENCE [LARGE SCALE GENOMIC DNA]</scope>
    <source>
        <strain evidence="4 5">DSM 45516</strain>
    </source>
</reference>
<keyword evidence="5" id="KW-1185">Reference proteome</keyword>
<dbReference type="SUPFAM" id="SSF46689">
    <property type="entry name" value="Homeodomain-like"/>
    <property type="match status" value="1"/>
</dbReference>
<dbReference type="Gene3D" id="1.10.357.10">
    <property type="entry name" value="Tetracycline Repressor, domain 2"/>
    <property type="match status" value="1"/>
</dbReference>
<dbReference type="RefSeq" id="WP_209889553.1">
    <property type="nucleotide sequence ID" value="NZ_JAGGMR010000001.1"/>
</dbReference>
<evidence type="ECO:0000313" key="4">
    <source>
        <dbReference type="EMBL" id="MBP2190021.1"/>
    </source>
</evidence>